<dbReference type="SUPFAM" id="SSF56542">
    <property type="entry name" value="Substrate-binding domain of HMG-CoA reductase"/>
    <property type="match status" value="1"/>
</dbReference>
<protein>
    <recommendedName>
        <fullName evidence="3">3-hydroxy-3-methylglutaryl coenzyme A reductase</fullName>
        <shortName evidence="3">HMG-CoA reductase</shortName>
    </recommendedName>
</protein>
<sequence>MRKDSRIPGFYKLGVEKRISTVKEFVASQIKDLRVSNRRFEASSKTSGLSNEDVKALTGTISFEDADRMIENVIGVHPLPLGIATNFLINDKDYLIPMAIEEPSVVAAASNAAKMARVKGGFHAISDEPIMIGQIQLITKNPALAKCKILNEKERILKIANREDPLLLKLGGGAKDLSARVLPSQVIIHLLVNVKDAMGANAVNTMVEAVAPTIEEIGVGKVLLRIISNLATHRLARAYAIFDKDAIGGEEVADGIIMATEFANSDPFRCATHNKGIMNGIDALAIATGNDFRAVESGAHAYASLGGYHSLTTYEKTEDGDLSGSIELPLLCGIIGGATSSSFNKVSLKILNVHSAQELACVGASLGLAQNFAALRALVSEGIQKGHMKLHAKNIAAMAGAKGELIDRVAERLIRDGSIRMDRAREILEEMQPNL</sequence>
<dbReference type="PANTHER" id="PTHR10572">
    <property type="entry name" value="3-HYDROXY-3-METHYLGLUTARYL-COENZYME A REDUCTASE"/>
    <property type="match status" value="1"/>
</dbReference>
<name>A0A520KV51_9EURY</name>
<proteinExistence type="inferred from homology"/>
<dbReference type="PANTHER" id="PTHR10572:SF24">
    <property type="entry name" value="3-HYDROXY-3-METHYLGLUTARYL-COENZYME A REDUCTASE"/>
    <property type="match status" value="1"/>
</dbReference>
<dbReference type="GO" id="GO:0004420">
    <property type="term" value="F:hydroxymethylglutaryl-CoA reductase (NADPH) activity"/>
    <property type="evidence" value="ECO:0007669"/>
    <property type="project" value="InterPro"/>
</dbReference>
<dbReference type="Pfam" id="PF00368">
    <property type="entry name" value="HMG-CoA_red"/>
    <property type="match status" value="1"/>
</dbReference>
<dbReference type="PROSITE" id="PS00066">
    <property type="entry name" value="HMG_COA_REDUCTASE_1"/>
    <property type="match status" value="1"/>
</dbReference>
<reference evidence="4 5" key="1">
    <citation type="journal article" date="2019" name="Nat. Microbiol.">
        <title>Wide diversity of methane and short-chain alkane metabolisms in uncultured archaea.</title>
        <authorList>
            <person name="Borrel G."/>
            <person name="Adam P.S."/>
            <person name="McKay L.J."/>
            <person name="Chen L.X."/>
            <person name="Sierra-Garcia I.N."/>
            <person name="Sieber C.M."/>
            <person name="Letourneur Q."/>
            <person name="Ghozlane A."/>
            <person name="Andersen G.L."/>
            <person name="Li W.J."/>
            <person name="Hallam S.J."/>
            <person name="Muyzer G."/>
            <person name="de Oliveira V.M."/>
            <person name="Inskeep W.P."/>
            <person name="Banfield J.F."/>
            <person name="Gribaldo S."/>
        </authorList>
    </citation>
    <scope>NUCLEOTIDE SEQUENCE [LARGE SCALE GENOMIC DNA]</scope>
    <source>
        <strain evidence="4">NM1b</strain>
    </source>
</reference>
<comment type="similarity">
    <text evidence="1 3">Belongs to the HMG-CoA reductase family.</text>
</comment>
<evidence type="ECO:0000313" key="4">
    <source>
        <dbReference type="EMBL" id="RZN67456.1"/>
    </source>
</evidence>
<dbReference type="InterPro" id="IPR009023">
    <property type="entry name" value="HMG_CoA_Rdtase_NAD(P)-bd_sf"/>
</dbReference>
<dbReference type="PROSITE" id="PS01192">
    <property type="entry name" value="HMG_COA_REDUCTASE_3"/>
    <property type="match status" value="1"/>
</dbReference>
<dbReference type="InterPro" id="IPR023076">
    <property type="entry name" value="HMG_CoA_Rdtase_CS"/>
</dbReference>
<dbReference type="InterPro" id="IPR009029">
    <property type="entry name" value="HMG_CoA_Rdtase_sub-bd_dom_sf"/>
</dbReference>
<dbReference type="InterPro" id="IPR004553">
    <property type="entry name" value="HMG_CoA_Rdtase_bac-typ"/>
</dbReference>
<dbReference type="PROSITE" id="PS50065">
    <property type="entry name" value="HMG_COA_REDUCTASE_4"/>
    <property type="match status" value="1"/>
</dbReference>
<dbReference type="GO" id="GO:0015936">
    <property type="term" value="P:coenzyme A metabolic process"/>
    <property type="evidence" value="ECO:0007669"/>
    <property type="project" value="InterPro"/>
</dbReference>
<dbReference type="SUPFAM" id="SSF55035">
    <property type="entry name" value="NAD-binding domain of HMG-CoA reductase"/>
    <property type="match status" value="1"/>
</dbReference>
<dbReference type="InterPro" id="IPR002202">
    <property type="entry name" value="HMG_CoA_Rdtase"/>
</dbReference>
<dbReference type="AlphaFoldDB" id="A0A520KV51"/>
<dbReference type="InterPro" id="IPR023074">
    <property type="entry name" value="HMG_CoA_Rdtase_cat_sf"/>
</dbReference>
<dbReference type="NCBIfam" id="TIGR00532">
    <property type="entry name" value="HMG_CoA_R_NAD"/>
    <property type="match status" value="1"/>
</dbReference>
<dbReference type="CDD" id="cd00644">
    <property type="entry name" value="HMG-CoA_reductase_classII"/>
    <property type="match status" value="1"/>
</dbReference>
<dbReference type="Proteomes" id="UP000320766">
    <property type="component" value="Unassembled WGS sequence"/>
</dbReference>
<gene>
    <name evidence="4" type="ORF">EF807_07630</name>
</gene>
<dbReference type="EMBL" id="RXIL01000137">
    <property type="protein sequence ID" value="RZN67456.1"/>
    <property type="molecule type" value="Genomic_DNA"/>
</dbReference>
<dbReference type="Gene3D" id="1.10.8.660">
    <property type="match status" value="1"/>
</dbReference>
<comment type="caution">
    <text evidence="4">The sequence shown here is derived from an EMBL/GenBank/DDBJ whole genome shotgun (WGS) entry which is preliminary data.</text>
</comment>
<evidence type="ECO:0000313" key="5">
    <source>
        <dbReference type="Proteomes" id="UP000320766"/>
    </source>
</evidence>
<evidence type="ECO:0000256" key="2">
    <source>
        <dbReference type="ARBA" id="ARBA00023002"/>
    </source>
</evidence>
<dbReference type="Gene3D" id="3.90.770.10">
    <property type="entry name" value="3-hydroxy-3-methylglutaryl-coenzyme A Reductase, Chain A, domain 2"/>
    <property type="match status" value="2"/>
</dbReference>
<dbReference type="PRINTS" id="PR00071">
    <property type="entry name" value="HMGCOARDTASE"/>
</dbReference>
<keyword evidence="2 3" id="KW-0560">Oxidoreductase</keyword>
<evidence type="ECO:0000256" key="1">
    <source>
        <dbReference type="ARBA" id="ARBA00007661"/>
    </source>
</evidence>
<accession>A0A520KV51</accession>
<evidence type="ECO:0000256" key="3">
    <source>
        <dbReference type="RuleBase" id="RU361219"/>
    </source>
</evidence>
<organism evidence="4 5">
    <name type="scientific">Candidatus Methanolliviera hydrocarbonicum</name>
    <dbReference type="NCBI Taxonomy" id="2491085"/>
    <lineage>
        <taxon>Archaea</taxon>
        <taxon>Methanobacteriati</taxon>
        <taxon>Methanobacteriota</taxon>
        <taxon>Candidatus Methanoliparia</taxon>
        <taxon>Candidatus Methanoliparales</taxon>
        <taxon>Candidatus Methanollivieraceae</taxon>
        <taxon>Candidatus Methanolliviera</taxon>
    </lineage>
</organism>